<proteinExistence type="predicted"/>
<evidence type="ECO:0000313" key="2">
    <source>
        <dbReference type="Proteomes" id="UP000694570"/>
    </source>
</evidence>
<reference evidence="1" key="1">
    <citation type="submission" date="2025-08" db="UniProtKB">
        <authorList>
            <consortium name="Ensembl"/>
        </authorList>
    </citation>
    <scope>IDENTIFICATION</scope>
</reference>
<protein>
    <submittedName>
        <fullName evidence="1">Uncharacterized protein</fullName>
    </submittedName>
</protein>
<organism evidence="1 2">
    <name type="scientific">Sus scrofa</name>
    <name type="common">Pig</name>
    <dbReference type="NCBI Taxonomy" id="9823"/>
    <lineage>
        <taxon>Eukaryota</taxon>
        <taxon>Metazoa</taxon>
        <taxon>Chordata</taxon>
        <taxon>Craniata</taxon>
        <taxon>Vertebrata</taxon>
        <taxon>Euteleostomi</taxon>
        <taxon>Mammalia</taxon>
        <taxon>Eutheria</taxon>
        <taxon>Laurasiatheria</taxon>
        <taxon>Artiodactyla</taxon>
        <taxon>Suina</taxon>
        <taxon>Suidae</taxon>
        <taxon>Sus</taxon>
    </lineage>
</organism>
<evidence type="ECO:0000313" key="1">
    <source>
        <dbReference type="Ensembl" id="ENSSSCP00030014575.1"/>
    </source>
</evidence>
<accession>A0A8D0W315</accession>
<dbReference type="AlphaFoldDB" id="A0A8D0W315"/>
<sequence>MHPHVHCSTIHNTFSLPPTPCPALYDWIKKMWYIYTMEYYSAIKKNKIMPFTATRMELETLILSDVSHKEKDKYHMISLISVI</sequence>
<dbReference type="Ensembl" id="ENSSSCT00030032397.1">
    <property type="protein sequence ID" value="ENSSSCP00030014575.1"/>
    <property type="gene ID" value="ENSSSCG00030023333.1"/>
</dbReference>
<dbReference type="Proteomes" id="UP000694570">
    <property type="component" value="Unplaced"/>
</dbReference>
<name>A0A8D0W315_PIG</name>